<sequence>MNSATLACGSLATCSNGFYKGLCSREEYISEYECSENLGEGRERFYREKGLVIGGGEGGVNVLVGSGKVGKWKEIMPSALYLSRLLTGGSRTRSAIRRLGSNASGDLCCIGDLPAIHGFSSAVRRSVRWSNSQSPSLLPFCDLKRRFAVRASISATHWSNAVPALLWFFPFFLLTSLILQKQKQQRHNIN</sequence>
<comment type="caution">
    <text evidence="2">The sequence shown here is derived from an EMBL/GenBank/DDBJ whole genome shotgun (WGS) entry which is preliminary data.</text>
</comment>
<accession>A0ABS8UV50</accession>
<keyword evidence="1" id="KW-0472">Membrane</keyword>
<organism evidence="2 3">
    <name type="scientific">Datura stramonium</name>
    <name type="common">Jimsonweed</name>
    <name type="synonym">Common thornapple</name>
    <dbReference type="NCBI Taxonomy" id="4076"/>
    <lineage>
        <taxon>Eukaryota</taxon>
        <taxon>Viridiplantae</taxon>
        <taxon>Streptophyta</taxon>
        <taxon>Embryophyta</taxon>
        <taxon>Tracheophyta</taxon>
        <taxon>Spermatophyta</taxon>
        <taxon>Magnoliopsida</taxon>
        <taxon>eudicotyledons</taxon>
        <taxon>Gunneridae</taxon>
        <taxon>Pentapetalae</taxon>
        <taxon>asterids</taxon>
        <taxon>lamiids</taxon>
        <taxon>Solanales</taxon>
        <taxon>Solanaceae</taxon>
        <taxon>Solanoideae</taxon>
        <taxon>Datureae</taxon>
        <taxon>Datura</taxon>
    </lineage>
</organism>
<evidence type="ECO:0000313" key="3">
    <source>
        <dbReference type="Proteomes" id="UP000823775"/>
    </source>
</evidence>
<dbReference type="Proteomes" id="UP000823775">
    <property type="component" value="Unassembled WGS sequence"/>
</dbReference>
<proteinExistence type="predicted"/>
<feature type="transmembrane region" description="Helical" evidence="1">
    <location>
        <begin position="161"/>
        <end position="179"/>
    </location>
</feature>
<keyword evidence="3" id="KW-1185">Reference proteome</keyword>
<keyword evidence="1" id="KW-0812">Transmembrane</keyword>
<gene>
    <name evidence="2" type="ORF">HAX54_021425</name>
</gene>
<protein>
    <submittedName>
        <fullName evidence="2">Uncharacterized protein</fullName>
    </submittedName>
</protein>
<name>A0ABS8UV50_DATST</name>
<reference evidence="2 3" key="1">
    <citation type="journal article" date="2021" name="BMC Genomics">
        <title>Datura genome reveals duplications of psychoactive alkaloid biosynthetic genes and high mutation rate following tissue culture.</title>
        <authorList>
            <person name="Rajewski A."/>
            <person name="Carter-House D."/>
            <person name="Stajich J."/>
            <person name="Litt A."/>
        </authorList>
    </citation>
    <scope>NUCLEOTIDE SEQUENCE [LARGE SCALE GENOMIC DNA]</scope>
    <source>
        <strain evidence="2">AR-01</strain>
    </source>
</reference>
<evidence type="ECO:0000313" key="2">
    <source>
        <dbReference type="EMBL" id="MCD9637884.1"/>
    </source>
</evidence>
<evidence type="ECO:0000256" key="1">
    <source>
        <dbReference type="SAM" id="Phobius"/>
    </source>
</evidence>
<keyword evidence="1" id="KW-1133">Transmembrane helix</keyword>
<dbReference type="EMBL" id="JACEIK010002578">
    <property type="protein sequence ID" value="MCD9637884.1"/>
    <property type="molecule type" value="Genomic_DNA"/>
</dbReference>